<proteinExistence type="predicted"/>
<feature type="compositionally biased region" description="Polar residues" evidence="1">
    <location>
        <begin position="59"/>
        <end position="80"/>
    </location>
</feature>
<dbReference type="EMBL" id="OUUW01000025">
    <property type="protein sequence ID" value="SPP89613.1"/>
    <property type="molecule type" value="Genomic_DNA"/>
</dbReference>
<keyword evidence="3" id="KW-1185">Reference proteome</keyword>
<organism evidence="2 3">
    <name type="scientific">Drosophila guanche</name>
    <name type="common">Fruit fly</name>
    <dbReference type="NCBI Taxonomy" id="7266"/>
    <lineage>
        <taxon>Eukaryota</taxon>
        <taxon>Metazoa</taxon>
        <taxon>Ecdysozoa</taxon>
        <taxon>Arthropoda</taxon>
        <taxon>Hexapoda</taxon>
        <taxon>Insecta</taxon>
        <taxon>Pterygota</taxon>
        <taxon>Neoptera</taxon>
        <taxon>Endopterygota</taxon>
        <taxon>Diptera</taxon>
        <taxon>Brachycera</taxon>
        <taxon>Muscomorpha</taxon>
        <taxon>Ephydroidea</taxon>
        <taxon>Drosophilidae</taxon>
        <taxon>Drosophila</taxon>
        <taxon>Sophophora</taxon>
    </lineage>
</organism>
<dbReference type="STRING" id="7266.A0A3B0K8F1"/>
<protein>
    <submittedName>
        <fullName evidence="2">Uncharacterized protein</fullName>
    </submittedName>
</protein>
<sequence>MACPQQHMYFNLFTSRYCVEFEVIKASKACHKLTPYNLMLEGDRITVRCDLGALIQDGASGSSTTAVRSAIPTASSTTTGPYKEEDGSSAGESEDNSSSSNDEDDKNNNEEGEMAVENAQNMLDPGSNENYEREHHRQANIRSHRDRPWGSPKKSATPATRPPAPTPSFHCRGEGLAGRTMSWSALPAPSCRGKFIRLTVGPPKKCSHAQFIFV</sequence>
<evidence type="ECO:0000313" key="2">
    <source>
        <dbReference type="EMBL" id="SPP89613.1"/>
    </source>
</evidence>
<name>A0A3B0K8F1_DROGU</name>
<dbReference type="AlphaFoldDB" id="A0A3B0K8F1"/>
<dbReference type="OrthoDB" id="98591at2759"/>
<accession>A0A3B0K8F1</accession>
<evidence type="ECO:0000256" key="1">
    <source>
        <dbReference type="SAM" id="MobiDB-lite"/>
    </source>
</evidence>
<feature type="compositionally biased region" description="Acidic residues" evidence="1">
    <location>
        <begin position="101"/>
        <end position="110"/>
    </location>
</feature>
<dbReference type="Proteomes" id="UP000268350">
    <property type="component" value="Unassembled WGS sequence"/>
</dbReference>
<feature type="compositionally biased region" description="Low complexity" evidence="1">
    <location>
        <begin position="88"/>
        <end position="100"/>
    </location>
</feature>
<feature type="region of interest" description="Disordered" evidence="1">
    <location>
        <begin position="122"/>
        <end position="173"/>
    </location>
</feature>
<gene>
    <name evidence="2" type="ORF">DGUA_6G020323</name>
</gene>
<dbReference type="OMA" id="KCNHAQF"/>
<feature type="region of interest" description="Disordered" evidence="1">
    <location>
        <begin position="58"/>
        <end position="110"/>
    </location>
</feature>
<evidence type="ECO:0000313" key="3">
    <source>
        <dbReference type="Proteomes" id="UP000268350"/>
    </source>
</evidence>
<reference evidence="3" key="1">
    <citation type="submission" date="2018-01" db="EMBL/GenBank/DDBJ databases">
        <authorList>
            <person name="Alioto T."/>
            <person name="Alioto T."/>
        </authorList>
    </citation>
    <scope>NUCLEOTIDE SEQUENCE [LARGE SCALE GENOMIC DNA]</scope>
</reference>